<reference evidence="2" key="1">
    <citation type="journal article" date="2019" name="Int. J. Syst. Evol. Microbiol.">
        <title>The Global Catalogue of Microorganisms (GCM) 10K type strain sequencing project: providing services to taxonomists for standard genome sequencing and annotation.</title>
        <authorList>
            <consortium name="The Broad Institute Genomics Platform"/>
            <consortium name="The Broad Institute Genome Sequencing Center for Infectious Disease"/>
            <person name="Wu L."/>
            <person name="Ma J."/>
        </authorList>
    </citation>
    <scope>NUCLEOTIDE SEQUENCE [LARGE SCALE GENOMIC DNA]</scope>
    <source>
        <strain evidence="2">CGMCC 1.12295</strain>
    </source>
</reference>
<gene>
    <name evidence="1" type="ORF">ACFSCZ_18065</name>
</gene>
<accession>A0ABW4KN92</accession>
<evidence type="ECO:0000313" key="2">
    <source>
        <dbReference type="Proteomes" id="UP001597301"/>
    </source>
</evidence>
<dbReference type="Proteomes" id="UP001597301">
    <property type="component" value="Unassembled WGS sequence"/>
</dbReference>
<comment type="caution">
    <text evidence="1">The sequence shown here is derived from an EMBL/GenBank/DDBJ whole genome shotgun (WGS) entry which is preliminary data.</text>
</comment>
<evidence type="ECO:0000313" key="1">
    <source>
        <dbReference type="EMBL" id="MFD1708582.1"/>
    </source>
</evidence>
<dbReference type="SUPFAM" id="SSF52833">
    <property type="entry name" value="Thioredoxin-like"/>
    <property type="match status" value="1"/>
</dbReference>
<dbReference type="RefSeq" id="WP_380775987.1">
    <property type="nucleotide sequence ID" value="NZ_JBHUEO010000113.1"/>
</dbReference>
<protein>
    <submittedName>
        <fullName evidence="1">Glutaredoxin family protein</fullName>
    </submittedName>
</protein>
<name>A0ABW4KN92_9BACI</name>
<dbReference type="InterPro" id="IPR036249">
    <property type="entry name" value="Thioredoxin-like_sf"/>
</dbReference>
<proteinExistence type="predicted"/>
<sequence>MKVYYYTRNQCELCREGKLLVELLQEDYPFEIVERDIDTNEEWTERFGLMIPVVEIDGEIIQYGKIDLMVLEEYIKTYLNQDGADARC</sequence>
<dbReference type="InterPro" id="IPR008554">
    <property type="entry name" value="Glutaredoxin-like"/>
</dbReference>
<keyword evidence="2" id="KW-1185">Reference proteome</keyword>
<dbReference type="Pfam" id="PF05768">
    <property type="entry name" value="Glrx-like"/>
    <property type="match status" value="1"/>
</dbReference>
<dbReference type="EMBL" id="JBHUEO010000113">
    <property type="protein sequence ID" value="MFD1708582.1"/>
    <property type="molecule type" value="Genomic_DNA"/>
</dbReference>
<organism evidence="1 2">
    <name type="scientific">Siminovitchia sediminis</name>
    <dbReference type="NCBI Taxonomy" id="1274353"/>
    <lineage>
        <taxon>Bacteria</taxon>
        <taxon>Bacillati</taxon>
        <taxon>Bacillota</taxon>
        <taxon>Bacilli</taxon>
        <taxon>Bacillales</taxon>
        <taxon>Bacillaceae</taxon>
        <taxon>Siminovitchia</taxon>
    </lineage>
</organism>
<dbReference type="Gene3D" id="3.40.30.10">
    <property type="entry name" value="Glutaredoxin"/>
    <property type="match status" value="1"/>
</dbReference>